<dbReference type="AlphaFoldDB" id="A0AAV8SME9"/>
<dbReference type="Pfam" id="PF16093">
    <property type="entry name" value="PAC4"/>
    <property type="match status" value="1"/>
</dbReference>
<sequence>MIEHFDASVSGNGSVTNLNLKELATSSCSSSSKDHDLVAVTCFTEIVDDASLYFQIIHLPKQIYAWIGCNSAKFGHLYASTATSYNNVSVTRILGGASDNTASGIARRLALKSGFTAILACNIPKNSPVLEVTSLSLSQNIVTFTSTNLYL</sequence>
<keyword evidence="2" id="KW-1185">Reference proteome</keyword>
<evidence type="ECO:0000313" key="1">
    <source>
        <dbReference type="EMBL" id="KAJ8753218.1"/>
    </source>
</evidence>
<dbReference type="Proteomes" id="UP001159364">
    <property type="component" value="Linkage Group LG10"/>
</dbReference>
<dbReference type="InterPro" id="IPR032157">
    <property type="entry name" value="PAC4"/>
</dbReference>
<gene>
    <name evidence="1" type="ORF">K2173_017818</name>
</gene>
<accession>A0AAV8SME9</accession>
<comment type="caution">
    <text evidence="1">The sequence shown here is derived from an EMBL/GenBank/DDBJ whole genome shotgun (WGS) entry which is preliminary data.</text>
</comment>
<dbReference type="PANTHER" id="PTHR33559">
    <property type="entry name" value="PROTEASOME ASSEMBLY CHAPERONE 4"/>
    <property type="match status" value="1"/>
</dbReference>
<reference evidence="1 2" key="1">
    <citation type="submission" date="2021-09" db="EMBL/GenBank/DDBJ databases">
        <title>Genomic insights and catalytic innovation underlie evolution of tropane alkaloids biosynthesis.</title>
        <authorList>
            <person name="Wang Y.-J."/>
            <person name="Tian T."/>
            <person name="Huang J.-P."/>
            <person name="Huang S.-X."/>
        </authorList>
    </citation>
    <scope>NUCLEOTIDE SEQUENCE [LARGE SCALE GENOMIC DNA]</scope>
    <source>
        <strain evidence="1">KIB-2018</strain>
        <tissue evidence="1">Leaf</tissue>
    </source>
</reference>
<name>A0AAV8SME9_9ROSI</name>
<proteinExistence type="predicted"/>
<dbReference type="EMBL" id="JAIWQS010000010">
    <property type="protein sequence ID" value="KAJ8753218.1"/>
    <property type="molecule type" value="Genomic_DNA"/>
</dbReference>
<protein>
    <recommendedName>
        <fullName evidence="3">Proteasome assembly chaperone 4</fullName>
    </recommendedName>
</protein>
<organism evidence="1 2">
    <name type="scientific">Erythroxylum novogranatense</name>
    <dbReference type="NCBI Taxonomy" id="1862640"/>
    <lineage>
        <taxon>Eukaryota</taxon>
        <taxon>Viridiplantae</taxon>
        <taxon>Streptophyta</taxon>
        <taxon>Embryophyta</taxon>
        <taxon>Tracheophyta</taxon>
        <taxon>Spermatophyta</taxon>
        <taxon>Magnoliopsida</taxon>
        <taxon>eudicotyledons</taxon>
        <taxon>Gunneridae</taxon>
        <taxon>Pentapetalae</taxon>
        <taxon>rosids</taxon>
        <taxon>fabids</taxon>
        <taxon>Malpighiales</taxon>
        <taxon>Erythroxylaceae</taxon>
        <taxon>Erythroxylum</taxon>
    </lineage>
</organism>
<dbReference type="GO" id="GO:0043248">
    <property type="term" value="P:proteasome assembly"/>
    <property type="evidence" value="ECO:0007669"/>
    <property type="project" value="InterPro"/>
</dbReference>
<evidence type="ECO:0008006" key="3">
    <source>
        <dbReference type="Google" id="ProtNLM"/>
    </source>
</evidence>
<dbReference type="PANTHER" id="PTHR33559:SF1">
    <property type="entry name" value="PROTEASOME ASSEMBLY CHAPERONE 4"/>
    <property type="match status" value="1"/>
</dbReference>
<evidence type="ECO:0000313" key="2">
    <source>
        <dbReference type="Proteomes" id="UP001159364"/>
    </source>
</evidence>